<organism evidence="6 7">
    <name type="scientific">Paraburkholderia diazotrophica</name>
    <dbReference type="NCBI Taxonomy" id="667676"/>
    <lineage>
        <taxon>Bacteria</taxon>
        <taxon>Pseudomonadati</taxon>
        <taxon>Pseudomonadota</taxon>
        <taxon>Betaproteobacteria</taxon>
        <taxon>Burkholderiales</taxon>
        <taxon>Burkholderiaceae</taxon>
        <taxon>Paraburkholderia</taxon>
    </lineage>
</organism>
<reference evidence="7" key="1">
    <citation type="submission" date="2016-10" db="EMBL/GenBank/DDBJ databases">
        <authorList>
            <person name="Varghese N."/>
            <person name="Submissions S."/>
        </authorList>
    </citation>
    <scope>NUCLEOTIDE SEQUENCE [LARGE SCALE GENOMIC DNA]</scope>
    <source>
        <strain evidence="7">LMG 26031</strain>
    </source>
</reference>
<sequence length="199" mass="21630">MQVGGYPHFFLSSTVARMCTAPLIHVHRRPVRPPLRKRFVGAETRATRDDQKPVALLRGAIMINRRHAVFLLGAVAFGFASTRANAGETVQVTLTSTAIHLATDQVKAGTVTFEVTGSPDGDTTHELVVLKTELPDGHLPVQKDTVAESRFKKMGEVEDVAPGTSKRLTLKLAPGRYVLICNRPGHYAMGMHASLVVAR</sequence>
<dbReference type="STRING" id="667676.SAMN05192539_1017105"/>
<dbReference type="InterPro" id="IPR008972">
    <property type="entry name" value="Cupredoxin"/>
</dbReference>
<comment type="subcellular location">
    <subcellularLocation>
        <location evidence="1">Periplasm</location>
    </subcellularLocation>
</comment>
<dbReference type="Proteomes" id="UP000198866">
    <property type="component" value="Unassembled WGS sequence"/>
</dbReference>
<dbReference type="GO" id="GO:0005507">
    <property type="term" value="F:copper ion binding"/>
    <property type="evidence" value="ECO:0007669"/>
    <property type="project" value="InterPro"/>
</dbReference>
<keyword evidence="3" id="KW-0574">Periplasm</keyword>
<dbReference type="GO" id="GO:0009055">
    <property type="term" value="F:electron transfer activity"/>
    <property type="evidence" value="ECO:0007669"/>
    <property type="project" value="InterPro"/>
</dbReference>
<evidence type="ECO:0000256" key="1">
    <source>
        <dbReference type="ARBA" id="ARBA00004418"/>
    </source>
</evidence>
<evidence type="ECO:0000313" key="7">
    <source>
        <dbReference type="Proteomes" id="UP000198866"/>
    </source>
</evidence>
<dbReference type="EMBL" id="FNYE01000017">
    <property type="protein sequence ID" value="SEJ75574.1"/>
    <property type="molecule type" value="Genomic_DNA"/>
</dbReference>
<name>A0A1H7BF54_9BURK</name>
<evidence type="ECO:0000256" key="4">
    <source>
        <dbReference type="ARBA" id="ARBA00023008"/>
    </source>
</evidence>
<keyword evidence="7" id="KW-1185">Reference proteome</keyword>
<gene>
    <name evidence="6" type="ORF">SAMN05192539_1017105</name>
</gene>
<protein>
    <submittedName>
        <fullName evidence="6">Uncharacterized copper-binding protein, cupredoxin-like subfamily</fullName>
    </submittedName>
</protein>
<proteinExistence type="predicted"/>
<dbReference type="AlphaFoldDB" id="A0A1H7BF54"/>
<dbReference type="GO" id="GO:0042597">
    <property type="term" value="C:periplasmic space"/>
    <property type="evidence" value="ECO:0007669"/>
    <property type="project" value="UniProtKB-SubCell"/>
</dbReference>
<feature type="domain" description="Blue (type 1) copper" evidence="5">
    <location>
        <begin position="106"/>
        <end position="197"/>
    </location>
</feature>
<accession>A0A1H7BF54</accession>
<keyword evidence="4" id="KW-0186">Copper</keyword>
<evidence type="ECO:0000259" key="5">
    <source>
        <dbReference type="Pfam" id="PF00127"/>
    </source>
</evidence>
<dbReference type="Gene3D" id="2.60.40.420">
    <property type="entry name" value="Cupredoxins - blue copper proteins"/>
    <property type="match status" value="1"/>
</dbReference>
<evidence type="ECO:0000256" key="2">
    <source>
        <dbReference type="ARBA" id="ARBA00022723"/>
    </source>
</evidence>
<evidence type="ECO:0000313" key="6">
    <source>
        <dbReference type="EMBL" id="SEJ75574.1"/>
    </source>
</evidence>
<dbReference type="InterPro" id="IPR000923">
    <property type="entry name" value="BlueCu_1"/>
</dbReference>
<keyword evidence="2" id="KW-0479">Metal-binding</keyword>
<dbReference type="SUPFAM" id="SSF49503">
    <property type="entry name" value="Cupredoxins"/>
    <property type="match status" value="1"/>
</dbReference>
<evidence type="ECO:0000256" key="3">
    <source>
        <dbReference type="ARBA" id="ARBA00022764"/>
    </source>
</evidence>
<dbReference type="Pfam" id="PF00127">
    <property type="entry name" value="Copper-bind"/>
    <property type="match status" value="1"/>
</dbReference>